<dbReference type="EMBL" id="CAJHNH020000775">
    <property type="protein sequence ID" value="CAG5119769.1"/>
    <property type="molecule type" value="Genomic_DNA"/>
</dbReference>
<keyword evidence="2" id="KW-0812">Transmembrane</keyword>
<keyword evidence="2" id="KW-1133">Transmembrane helix</keyword>
<protein>
    <submittedName>
        <fullName evidence="3">Uncharacterized protein</fullName>
    </submittedName>
</protein>
<keyword evidence="4" id="KW-1185">Reference proteome</keyword>
<feature type="transmembrane region" description="Helical" evidence="2">
    <location>
        <begin position="37"/>
        <end position="58"/>
    </location>
</feature>
<accession>A0A8S3YRT3</accession>
<dbReference type="InterPro" id="IPR004156">
    <property type="entry name" value="OATP"/>
</dbReference>
<dbReference type="Proteomes" id="UP000678393">
    <property type="component" value="Unassembled WGS sequence"/>
</dbReference>
<keyword evidence="1" id="KW-1015">Disulfide bond</keyword>
<evidence type="ECO:0000256" key="2">
    <source>
        <dbReference type="SAM" id="Phobius"/>
    </source>
</evidence>
<feature type="transmembrane region" description="Helical" evidence="2">
    <location>
        <begin position="111"/>
        <end position="130"/>
    </location>
</feature>
<feature type="non-terminal residue" evidence="3">
    <location>
        <position position="1"/>
    </location>
</feature>
<dbReference type="GO" id="GO:0016323">
    <property type="term" value="C:basolateral plasma membrane"/>
    <property type="evidence" value="ECO:0007669"/>
    <property type="project" value="TreeGrafter"/>
</dbReference>
<organism evidence="3 4">
    <name type="scientific">Candidula unifasciata</name>
    <dbReference type="NCBI Taxonomy" id="100452"/>
    <lineage>
        <taxon>Eukaryota</taxon>
        <taxon>Metazoa</taxon>
        <taxon>Spiralia</taxon>
        <taxon>Lophotrochozoa</taxon>
        <taxon>Mollusca</taxon>
        <taxon>Gastropoda</taxon>
        <taxon>Heterobranchia</taxon>
        <taxon>Euthyneura</taxon>
        <taxon>Panpulmonata</taxon>
        <taxon>Eupulmonata</taxon>
        <taxon>Stylommatophora</taxon>
        <taxon>Helicina</taxon>
        <taxon>Helicoidea</taxon>
        <taxon>Geomitridae</taxon>
        <taxon>Candidula</taxon>
    </lineage>
</organism>
<evidence type="ECO:0000256" key="1">
    <source>
        <dbReference type="ARBA" id="ARBA00023157"/>
    </source>
</evidence>
<reference evidence="3" key="1">
    <citation type="submission" date="2021-04" db="EMBL/GenBank/DDBJ databases">
        <authorList>
            <consortium name="Molecular Ecology Group"/>
        </authorList>
    </citation>
    <scope>NUCLEOTIDE SEQUENCE</scope>
</reference>
<keyword evidence="2" id="KW-0472">Membrane</keyword>
<evidence type="ECO:0000313" key="3">
    <source>
        <dbReference type="EMBL" id="CAG5119769.1"/>
    </source>
</evidence>
<feature type="transmembrane region" description="Helical" evidence="2">
    <location>
        <begin position="78"/>
        <end position="99"/>
    </location>
</feature>
<dbReference type="GO" id="GO:0043252">
    <property type="term" value="P:sodium-independent organic anion transport"/>
    <property type="evidence" value="ECO:0007669"/>
    <property type="project" value="TreeGrafter"/>
</dbReference>
<dbReference type="Pfam" id="PF03137">
    <property type="entry name" value="OATP"/>
    <property type="match status" value="1"/>
</dbReference>
<dbReference type="PANTHER" id="PTHR11388:SF100">
    <property type="entry name" value="SOLUTE CARRIER ORGANIC ANION TRANSPORTER FAMILY MEMBER 4A1"/>
    <property type="match status" value="1"/>
</dbReference>
<dbReference type="GO" id="GO:0015347">
    <property type="term" value="F:sodium-independent organic anion transmembrane transporter activity"/>
    <property type="evidence" value="ECO:0007669"/>
    <property type="project" value="TreeGrafter"/>
</dbReference>
<evidence type="ECO:0000313" key="4">
    <source>
        <dbReference type="Proteomes" id="UP000678393"/>
    </source>
</evidence>
<name>A0A8S3YRT3_9EUPU</name>
<dbReference type="OrthoDB" id="6129586at2759"/>
<gene>
    <name evidence="3" type="ORF">CUNI_LOCUS5327</name>
</gene>
<sequence>MASRKDHRDDDDDDDDDEEVDVSCGIWKFRTAIFGNWFSNLYVFSLCVGIGSLFTAMVTEIIQVQLPSLERQFNIDNASAGLFDTAFKAGYLCTILLAGHFTKVHKAHIPVVVGLSGVIQGLLLLIPPILQFVDPFKLPDDKKVNRLAYNILIGLQLMKGITDKTQKTAEHKTVVQFAGGEIEEEVEN</sequence>
<dbReference type="AlphaFoldDB" id="A0A8S3YRT3"/>
<dbReference type="Gene3D" id="1.20.1250.20">
    <property type="entry name" value="MFS general substrate transporter like domains"/>
    <property type="match status" value="1"/>
</dbReference>
<dbReference type="SUPFAM" id="SSF103473">
    <property type="entry name" value="MFS general substrate transporter"/>
    <property type="match status" value="1"/>
</dbReference>
<dbReference type="InterPro" id="IPR036259">
    <property type="entry name" value="MFS_trans_sf"/>
</dbReference>
<proteinExistence type="predicted"/>
<dbReference type="PANTHER" id="PTHR11388">
    <property type="entry name" value="ORGANIC ANION TRANSPORTER"/>
    <property type="match status" value="1"/>
</dbReference>
<comment type="caution">
    <text evidence="3">The sequence shown here is derived from an EMBL/GenBank/DDBJ whole genome shotgun (WGS) entry which is preliminary data.</text>
</comment>